<feature type="transmembrane region" description="Helical" evidence="1">
    <location>
        <begin position="279"/>
        <end position="298"/>
    </location>
</feature>
<dbReference type="Proteomes" id="UP000183810">
    <property type="component" value="Chromosome"/>
</dbReference>
<dbReference type="EMBL" id="CP018082">
    <property type="protein sequence ID" value="APE35756.1"/>
    <property type="molecule type" value="Genomic_DNA"/>
</dbReference>
<dbReference type="AlphaFoldDB" id="A0A1J0VUN5"/>
<name>A0A1J0VUN5_9NOCA</name>
<dbReference type="KEGG" id="nsl:BOX37_19420"/>
<proteinExistence type="predicted"/>
<keyword evidence="1" id="KW-1133">Transmembrane helix</keyword>
<accession>A0A1J0VUN5</accession>
<keyword evidence="1" id="KW-0472">Membrane</keyword>
<dbReference type="OrthoDB" id="8061853at2"/>
<organism evidence="2 3">
    <name type="scientific">Nocardia mangyaensis</name>
    <dbReference type="NCBI Taxonomy" id="2213200"/>
    <lineage>
        <taxon>Bacteria</taxon>
        <taxon>Bacillati</taxon>
        <taxon>Actinomycetota</taxon>
        <taxon>Actinomycetes</taxon>
        <taxon>Mycobacteriales</taxon>
        <taxon>Nocardiaceae</taxon>
        <taxon>Nocardia</taxon>
    </lineage>
</organism>
<evidence type="ECO:0000313" key="3">
    <source>
        <dbReference type="Proteomes" id="UP000183810"/>
    </source>
</evidence>
<gene>
    <name evidence="2" type="ORF">BOX37_19420</name>
</gene>
<dbReference type="Pfam" id="PF04087">
    <property type="entry name" value="DUF389"/>
    <property type="match status" value="1"/>
</dbReference>
<keyword evidence="1" id="KW-0812">Transmembrane</keyword>
<feature type="transmembrane region" description="Helical" evidence="1">
    <location>
        <begin position="217"/>
        <end position="237"/>
    </location>
</feature>
<protein>
    <recommendedName>
        <fullName evidence="4">DUF389 domain-containing protein</fullName>
    </recommendedName>
</protein>
<dbReference type="PANTHER" id="PTHR20992">
    <property type="entry name" value="AT15442P-RELATED"/>
    <property type="match status" value="1"/>
</dbReference>
<dbReference type="PANTHER" id="PTHR20992:SF9">
    <property type="entry name" value="AT15442P-RELATED"/>
    <property type="match status" value="1"/>
</dbReference>
<feature type="transmembrane region" description="Helical" evidence="1">
    <location>
        <begin position="174"/>
        <end position="197"/>
    </location>
</feature>
<feature type="transmembrane region" description="Helical" evidence="1">
    <location>
        <begin position="114"/>
        <end position="135"/>
    </location>
</feature>
<reference evidence="2" key="1">
    <citation type="submission" date="2016-11" db="EMBL/GenBank/DDBJ databases">
        <authorList>
            <person name="Jaros S."/>
            <person name="Januszkiewicz K."/>
            <person name="Wedrychowicz H."/>
        </authorList>
    </citation>
    <scope>NUCLEOTIDE SEQUENCE [LARGE SCALE GENOMIC DNA]</scope>
    <source>
        <strain evidence="2">Y48</strain>
    </source>
</reference>
<evidence type="ECO:0000313" key="2">
    <source>
        <dbReference type="EMBL" id="APE35756.1"/>
    </source>
</evidence>
<evidence type="ECO:0000256" key="1">
    <source>
        <dbReference type="SAM" id="Phobius"/>
    </source>
</evidence>
<dbReference type="RefSeq" id="WP_071928943.1">
    <property type="nucleotide sequence ID" value="NZ_CP018082.1"/>
</dbReference>
<evidence type="ECO:0008006" key="4">
    <source>
        <dbReference type="Google" id="ProtNLM"/>
    </source>
</evidence>
<feature type="transmembrane region" description="Helical" evidence="1">
    <location>
        <begin position="141"/>
        <end position="162"/>
    </location>
</feature>
<dbReference type="InterPro" id="IPR005240">
    <property type="entry name" value="DUF389"/>
</dbReference>
<keyword evidence="3" id="KW-1185">Reference proteome</keyword>
<sequence length="322" mass="33556">MLHLRVISPAEQTAVLVRVLEADPGVTHLTVARGIAVRPPGDLVQADIAREAANKVLADIKALGIVHSGGLTLGPVEAVLSDAADRAVRAAPGDANDAVVWEELLEETHEESSLNVSFLAFLTIACLLASIGVATNSPVTIVGAMVVGPEFGPLAALSVALVRRNWRLARRSIIALAVSFPVAMLITLAATLVWVRLGWITTEGVIGAHDVDFIYQVGPFSLVVALLAGGAGMLSLVTAKSSALIGVFISVTTVPAAGYAVVAATLGQWHRAFGSAGQLALNLVGIVVAGVIVLELRLRTGDQSRPIGRLKPTIGRRTPRER</sequence>
<feature type="transmembrane region" description="Helical" evidence="1">
    <location>
        <begin position="244"/>
        <end position="267"/>
    </location>
</feature>